<sequence>MHIYKFHTLNGTSKVNQAINNSNNRNIQSSKLTVVNLAQTSNSRSGERDPSLKLKALAWVISRVVGTSSSRSSYPISIKRPSLKQEAFAQATTRNRGEGEPLLPSLRRDAPCLGENSSFGRKTHSPRRV</sequence>
<protein>
    <submittedName>
        <fullName evidence="2">Uncharacterized protein</fullName>
    </submittedName>
</protein>
<evidence type="ECO:0000256" key="1">
    <source>
        <dbReference type="SAM" id="MobiDB-lite"/>
    </source>
</evidence>
<dbReference type="Proteomes" id="UP000501690">
    <property type="component" value="Linkage Group LG10"/>
</dbReference>
<evidence type="ECO:0000313" key="3">
    <source>
        <dbReference type="Proteomes" id="UP000501690"/>
    </source>
</evidence>
<organism evidence="2 3">
    <name type="scientific">Vigna unguiculata</name>
    <name type="common">Cowpea</name>
    <dbReference type="NCBI Taxonomy" id="3917"/>
    <lineage>
        <taxon>Eukaryota</taxon>
        <taxon>Viridiplantae</taxon>
        <taxon>Streptophyta</taxon>
        <taxon>Embryophyta</taxon>
        <taxon>Tracheophyta</taxon>
        <taxon>Spermatophyta</taxon>
        <taxon>Magnoliopsida</taxon>
        <taxon>eudicotyledons</taxon>
        <taxon>Gunneridae</taxon>
        <taxon>Pentapetalae</taxon>
        <taxon>rosids</taxon>
        <taxon>fabids</taxon>
        <taxon>Fabales</taxon>
        <taxon>Fabaceae</taxon>
        <taxon>Papilionoideae</taxon>
        <taxon>50 kb inversion clade</taxon>
        <taxon>NPAAA clade</taxon>
        <taxon>indigoferoid/millettioid clade</taxon>
        <taxon>Phaseoleae</taxon>
        <taxon>Vigna</taxon>
    </lineage>
</organism>
<dbReference type="AlphaFoldDB" id="A0A4D6NCL5"/>
<dbReference type="EMBL" id="CP039354">
    <property type="protein sequence ID" value="QCE11048.1"/>
    <property type="molecule type" value="Genomic_DNA"/>
</dbReference>
<evidence type="ECO:0000313" key="2">
    <source>
        <dbReference type="EMBL" id="QCE11048.1"/>
    </source>
</evidence>
<accession>A0A4D6NCL5</accession>
<reference evidence="2 3" key="1">
    <citation type="submission" date="2019-04" db="EMBL/GenBank/DDBJ databases">
        <title>An improved genome assembly and genetic linkage map for asparagus bean, Vigna unguiculata ssp. sesquipedialis.</title>
        <authorList>
            <person name="Xia Q."/>
            <person name="Zhang R."/>
            <person name="Dong Y."/>
        </authorList>
    </citation>
    <scope>NUCLEOTIDE SEQUENCE [LARGE SCALE GENOMIC DNA]</scope>
    <source>
        <tissue evidence="2">Leaf</tissue>
    </source>
</reference>
<feature type="region of interest" description="Disordered" evidence="1">
    <location>
        <begin position="88"/>
        <end position="129"/>
    </location>
</feature>
<gene>
    <name evidence="2" type="ORF">DEO72_LG10g2281</name>
</gene>
<keyword evidence="3" id="KW-1185">Reference proteome</keyword>
<name>A0A4D6NCL5_VIGUN</name>
<proteinExistence type="predicted"/>